<dbReference type="EMBL" id="JASFZW010000009">
    <property type="protein sequence ID" value="KAK2076754.1"/>
    <property type="molecule type" value="Genomic_DNA"/>
</dbReference>
<keyword evidence="2" id="KW-1185">Reference proteome</keyword>
<dbReference type="Proteomes" id="UP001255856">
    <property type="component" value="Unassembled WGS sequence"/>
</dbReference>
<proteinExistence type="predicted"/>
<name>A0AAD9MGF3_PROWI</name>
<comment type="caution">
    <text evidence="1">The sequence shown here is derived from an EMBL/GenBank/DDBJ whole genome shotgun (WGS) entry which is preliminary data.</text>
</comment>
<gene>
    <name evidence="1" type="ORF">QBZ16_005514</name>
</gene>
<evidence type="ECO:0000313" key="1">
    <source>
        <dbReference type="EMBL" id="KAK2076754.1"/>
    </source>
</evidence>
<protein>
    <submittedName>
        <fullName evidence="1">Uncharacterized protein</fullName>
    </submittedName>
</protein>
<sequence>MNLTPGAAACKALMNTGLGSPEAMLTITRQQCQMILAQNGYDRYEEKAASFLLDDARQLLTQYGGDLNVLREERNLLKKFRGVGDGGVDIFFRELVWEELAPFADKKALKAARLLDIRAPPKELLSLCDMDLTKYVRLIAALVRVELSKSYREADK</sequence>
<organism evidence="1 2">
    <name type="scientific">Prototheca wickerhamii</name>
    <dbReference type="NCBI Taxonomy" id="3111"/>
    <lineage>
        <taxon>Eukaryota</taxon>
        <taxon>Viridiplantae</taxon>
        <taxon>Chlorophyta</taxon>
        <taxon>core chlorophytes</taxon>
        <taxon>Trebouxiophyceae</taxon>
        <taxon>Chlorellales</taxon>
        <taxon>Chlorellaceae</taxon>
        <taxon>Prototheca</taxon>
    </lineage>
</organism>
<reference evidence="1" key="1">
    <citation type="submission" date="2021-01" db="EMBL/GenBank/DDBJ databases">
        <authorList>
            <person name="Eckstrom K.M.E."/>
        </authorList>
    </citation>
    <scope>NUCLEOTIDE SEQUENCE</scope>
    <source>
        <strain evidence="1">UVCC 0001</strain>
    </source>
</reference>
<evidence type="ECO:0000313" key="2">
    <source>
        <dbReference type="Proteomes" id="UP001255856"/>
    </source>
</evidence>
<dbReference type="AlphaFoldDB" id="A0AAD9MGF3"/>
<accession>A0AAD9MGF3</accession>